<dbReference type="Pfam" id="PF05899">
    <property type="entry name" value="Cupin_3"/>
    <property type="match status" value="1"/>
</dbReference>
<dbReference type="PANTHER" id="PTHR40943:SF1">
    <property type="entry name" value="CYTOPLASMIC PROTEIN"/>
    <property type="match status" value="1"/>
</dbReference>
<dbReference type="SUPFAM" id="SSF51182">
    <property type="entry name" value="RmlC-like cupins"/>
    <property type="match status" value="1"/>
</dbReference>
<sequence length="128" mass="14305">MMDTPDLLRFVAFAEHAPVPVHDQPAAERRVHGAPQRQTWTYFTDAMHGMECGVWACEPGMWRIRFAANKLEFFCVLEGHVRLHDADGQVHDVRAGEAGVIPAGFVGAFEVLSPVRKYFVVQQISISA</sequence>
<evidence type="ECO:0000259" key="1">
    <source>
        <dbReference type="Pfam" id="PF05899"/>
    </source>
</evidence>
<dbReference type="EMBL" id="QJKI01000023">
    <property type="protein sequence ID" value="PXX76020.1"/>
    <property type="molecule type" value="Genomic_DNA"/>
</dbReference>
<dbReference type="Gene3D" id="2.60.120.10">
    <property type="entry name" value="Jelly Rolls"/>
    <property type="match status" value="1"/>
</dbReference>
<dbReference type="InterPro" id="IPR014710">
    <property type="entry name" value="RmlC-like_jellyroll"/>
</dbReference>
<dbReference type="InterPro" id="IPR008579">
    <property type="entry name" value="UGlyAH_Cupin_dom"/>
</dbReference>
<organism evidence="2 3">
    <name type="scientific">Rivihabitans pingtungensis</name>
    <dbReference type="NCBI Taxonomy" id="1054498"/>
    <lineage>
        <taxon>Bacteria</taxon>
        <taxon>Pseudomonadati</taxon>
        <taxon>Pseudomonadota</taxon>
        <taxon>Betaproteobacteria</taxon>
        <taxon>Neisseriales</taxon>
        <taxon>Aquaspirillaceae</taxon>
        <taxon>Rivihabitans</taxon>
    </lineage>
</organism>
<proteinExistence type="predicted"/>
<evidence type="ECO:0000313" key="2">
    <source>
        <dbReference type="EMBL" id="PXX76020.1"/>
    </source>
</evidence>
<evidence type="ECO:0000313" key="3">
    <source>
        <dbReference type="Proteomes" id="UP000247555"/>
    </source>
</evidence>
<keyword evidence="3" id="KW-1185">Reference proteome</keyword>
<dbReference type="CDD" id="cd02227">
    <property type="entry name" value="cupin_TM1112-like"/>
    <property type="match status" value="1"/>
</dbReference>
<dbReference type="InterPro" id="IPR011051">
    <property type="entry name" value="RmlC_Cupin_sf"/>
</dbReference>
<comment type="caution">
    <text evidence="2">The sequence shown here is derived from an EMBL/GenBank/DDBJ whole genome shotgun (WGS) entry which is preliminary data.</text>
</comment>
<dbReference type="AlphaFoldDB" id="A0A318KFG0"/>
<dbReference type="OrthoDB" id="9799053at2"/>
<name>A0A318KFG0_9NEIS</name>
<gene>
    <name evidence="2" type="ORF">DFR34_12353</name>
</gene>
<accession>A0A318KFG0</accession>
<dbReference type="PANTHER" id="PTHR40943">
    <property type="entry name" value="CYTOPLASMIC PROTEIN-RELATED"/>
    <property type="match status" value="1"/>
</dbReference>
<dbReference type="Proteomes" id="UP000247555">
    <property type="component" value="Unassembled WGS sequence"/>
</dbReference>
<reference evidence="2 3" key="1">
    <citation type="submission" date="2018-05" db="EMBL/GenBank/DDBJ databases">
        <title>Genomic Encyclopedia of Type Strains, Phase IV (KMG-IV): sequencing the most valuable type-strain genomes for metagenomic binning, comparative biology and taxonomic classification.</title>
        <authorList>
            <person name="Goeker M."/>
        </authorList>
    </citation>
    <scope>NUCLEOTIDE SEQUENCE [LARGE SCALE GENOMIC DNA]</scope>
    <source>
        <strain evidence="2 3">DSM 29661</strain>
    </source>
</reference>
<protein>
    <recommendedName>
        <fullName evidence="1">(S)-ureidoglycine aminohydrolase cupin domain-containing protein</fullName>
    </recommendedName>
</protein>
<feature type="domain" description="(S)-ureidoglycine aminohydrolase cupin" evidence="1">
    <location>
        <begin position="50"/>
        <end position="119"/>
    </location>
</feature>